<dbReference type="AlphaFoldDB" id="A0A103Y683"/>
<keyword evidence="2" id="KW-0677">Repeat</keyword>
<dbReference type="InterPro" id="IPR046960">
    <property type="entry name" value="PPR_At4g14850-like_plant"/>
</dbReference>
<reference evidence="5 6" key="1">
    <citation type="journal article" date="2016" name="Sci. Rep.">
        <title>The genome sequence of the outbreeding globe artichoke constructed de novo incorporating a phase-aware low-pass sequencing strategy of F1 progeny.</title>
        <authorList>
            <person name="Scaglione D."/>
            <person name="Reyes-Chin-Wo S."/>
            <person name="Acquadro A."/>
            <person name="Froenicke L."/>
            <person name="Portis E."/>
            <person name="Beitel C."/>
            <person name="Tirone M."/>
            <person name="Mauro R."/>
            <person name="Lo Monaco A."/>
            <person name="Mauromicale G."/>
            <person name="Faccioli P."/>
            <person name="Cattivelli L."/>
            <person name="Rieseberg L."/>
            <person name="Michelmore R."/>
            <person name="Lanteri S."/>
        </authorList>
    </citation>
    <scope>NUCLEOTIDE SEQUENCE [LARGE SCALE GENOMIC DNA]</scope>
    <source>
        <strain evidence="5">2C</strain>
    </source>
</reference>
<evidence type="ECO:0000259" key="4">
    <source>
        <dbReference type="Pfam" id="PF14432"/>
    </source>
</evidence>
<comment type="caution">
    <text evidence="5">The sequence shown here is derived from an EMBL/GenBank/DDBJ whole genome shotgun (WGS) entry which is preliminary data.</text>
</comment>
<protein>
    <submittedName>
        <fullName evidence="5">Pentatricopeptide repeat-containing protein</fullName>
    </submittedName>
</protein>
<evidence type="ECO:0000313" key="5">
    <source>
        <dbReference type="EMBL" id="KVI03281.1"/>
    </source>
</evidence>
<dbReference type="PANTHER" id="PTHR47926:SF458">
    <property type="entry name" value="PENTATRICOPEPTIDE REPEAT-CONTAINING PROTEIN"/>
    <property type="match status" value="1"/>
</dbReference>
<dbReference type="Pfam" id="PF13041">
    <property type="entry name" value="PPR_2"/>
    <property type="match status" value="1"/>
</dbReference>
<dbReference type="OMA" id="TFTCSFV"/>
<dbReference type="Pfam" id="PF14432">
    <property type="entry name" value="DYW_deaminase"/>
    <property type="match status" value="1"/>
</dbReference>
<dbReference type="GO" id="GO:0003723">
    <property type="term" value="F:RNA binding"/>
    <property type="evidence" value="ECO:0007669"/>
    <property type="project" value="InterPro"/>
</dbReference>
<name>A0A103Y683_CYNCS</name>
<dbReference type="Proteomes" id="UP000243975">
    <property type="component" value="Unassembled WGS sequence"/>
</dbReference>
<dbReference type="PANTHER" id="PTHR47926">
    <property type="entry name" value="PENTATRICOPEPTIDE REPEAT-CONTAINING PROTEIN"/>
    <property type="match status" value="1"/>
</dbReference>
<proteinExistence type="inferred from homology"/>
<dbReference type="Gramene" id="KVI03281">
    <property type="protein sequence ID" value="KVI03281"/>
    <property type="gene ID" value="Ccrd_018422"/>
</dbReference>
<dbReference type="EMBL" id="LEKV01002386">
    <property type="protein sequence ID" value="KVI03281.1"/>
    <property type="molecule type" value="Genomic_DNA"/>
</dbReference>
<dbReference type="NCBIfam" id="TIGR00756">
    <property type="entry name" value="PPR"/>
    <property type="match status" value="2"/>
</dbReference>
<feature type="repeat" description="PPR" evidence="3">
    <location>
        <begin position="354"/>
        <end position="388"/>
    </location>
</feature>
<keyword evidence="6" id="KW-1185">Reference proteome</keyword>
<dbReference type="GO" id="GO:0008270">
    <property type="term" value="F:zinc ion binding"/>
    <property type="evidence" value="ECO:0007669"/>
    <property type="project" value="InterPro"/>
</dbReference>
<evidence type="ECO:0000256" key="2">
    <source>
        <dbReference type="ARBA" id="ARBA00022737"/>
    </source>
</evidence>
<dbReference type="FunFam" id="1.25.40.10:FF:000366">
    <property type="entry name" value="Pentatricopeptide (PPR) repeat-containing protein"/>
    <property type="match status" value="1"/>
</dbReference>
<dbReference type="InterPro" id="IPR046848">
    <property type="entry name" value="E_motif"/>
</dbReference>
<dbReference type="InterPro" id="IPR032867">
    <property type="entry name" value="DYW_dom"/>
</dbReference>
<evidence type="ECO:0000256" key="3">
    <source>
        <dbReference type="PROSITE-ProRule" id="PRU00708"/>
    </source>
</evidence>
<dbReference type="PROSITE" id="PS51375">
    <property type="entry name" value="PPR"/>
    <property type="match status" value="3"/>
</dbReference>
<evidence type="ECO:0000313" key="6">
    <source>
        <dbReference type="Proteomes" id="UP000243975"/>
    </source>
</evidence>
<dbReference type="Gene3D" id="1.25.40.10">
    <property type="entry name" value="Tetratricopeptide repeat domain"/>
    <property type="match status" value="3"/>
</dbReference>
<dbReference type="Pfam" id="PF01535">
    <property type="entry name" value="PPR"/>
    <property type="match status" value="2"/>
</dbReference>
<comment type="similarity">
    <text evidence="1">Belongs to the PPR family. PCMP-H subfamily.</text>
</comment>
<sequence length="524" mass="59016">MSQSLLSLSSLPVPETHKSNAALKPTSETLGNDLYSFKTPFELKQIHAHIIKTNTSPSLLSLSLVASVCAFTPSFPYARKLIQISGKPENVVWNSCLKDFAESDRPIDAIRLFCRLCEYDVCLDAFTFSFLLKACTKISDGFDGRIKLHPNEVTVVAVLAACADIGALDLGRRIHDFSNESGFRTNIRISNTLIDMYIKCGCLDSARSVFNEMEQRTIVSWSAMIQGLAINGNGEEALNLFQEMIHLRIKPNGVTFIGLLHACSHMGMVKEGQRFFASMTKDYGIVPRIEHYGCMVDLLSRAGLLKKAREFITNMPIKPNGVVWGAFLGGCRVHKNIEMAEEAIEHLLELDPLNDGYYVVLSNIYAEAKRWEDAARVRKLMREKGVKKTPGSSSITIDGVTHEFVAGDEAHDQNKEIHQRWEKLLQEMKLRGYVPDTSVVLLDVEESEKVRFLFRHSEKLAVVFGLINTADGTPIRIMKNLRVCEDCHEALKIISEIVDREIVVRDRSRFHCFKNGMCSCKNYW</sequence>
<dbReference type="InterPro" id="IPR002885">
    <property type="entry name" value="PPR_rpt"/>
</dbReference>
<evidence type="ECO:0000256" key="1">
    <source>
        <dbReference type="ARBA" id="ARBA00006643"/>
    </source>
</evidence>
<feature type="repeat" description="PPR" evidence="3">
    <location>
        <begin position="217"/>
        <end position="251"/>
    </location>
</feature>
<feature type="domain" description="DYW" evidence="4">
    <location>
        <begin position="432"/>
        <end position="524"/>
    </location>
</feature>
<dbReference type="InterPro" id="IPR011990">
    <property type="entry name" value="TPR-like_helical_dom_sf"/>
</dbReference>
<gene>
    <name evidence="5" type="ORF">Ccrd_018422</name>
</gene>
<feature type="repeat" description="PPR" evidence="3">
    <location>
        <begin position="186"/>
        <end position="216"/>
    </location>
</feature>
<dbReference type="SUPFAM" id="SSF48452">
    <property type="entry name" value="TPR-like"/>
    <property type="match status" value="1"/>
</dbReference>
<accession>A0A103Y683</accession>
<organism evidence="5 6">
    <name type="scientific">Cynara cardunculus var. scolymus</name>
    <name type="common">Globe artichoke</name>
    <name type="synonym">Cynara scolymus</name>
    <dbReference type="NCBI Taxonomy" id="59895"/>
    <lineage>
        <taxon>Eukaryota</taxon>
        <taxon>Viridiplantae</taxon>
        <taxon>Streptophyta</taxon>
        <taxon>Embryophyta</taxon>
        <taxon>Tracheophyta</taxon>
        <taxon>Spermatophyta</taxon>
        <taxon>Magnoliopsida</taxon>
        <taxon>eudicotyledons</taxon>
        <taxon>Gunneridae</taxon>
        <taxon>Pentapetalae</taxon>
        <taxon>asterids</taxon>
        <taxon>campanulids</taxon>
        <taxon>Asterales</taxon>
        <taxon>Asteraceae</taxon>
        <taxon>Carduoideae</taxon>
        <taxon>Cardueae</taxon>
        <taxon>Carduinae</taxon>
        <taxon>Cynara</taxon>
    </lineage>
</organism>
<dbReference type="Pfam" id="PF20431">
    <property type="entry name" value="E_motif"/>
    <property type="match status" value="1"/>
</dbReference>
<dbReference type="FunFam" id="1.25.40.10:FF:000031">
    <property type="entry name" value="Pentatricopeptide repeat-containing protein mitochondrial"/>
    <property type="match status" value="1"/>
</dbReference>
<dbReference type="GO" id="GO:0009451">
    <property type="term" value="P:RNA modification"/>
    <property type="evidence" value="ECO:0007669"/>
    <property type="project" value="InterPro"/>
</dbReference>